<keyword evidence="12" id="KW-1185">Reference proteome</keyword>
<dbReference type="OrthoDB" id="2019572at2759"/>
<dbReference type="RefSeq" id="XP_030840235.1">
    <property type="nucleotide sequence ID" value="XM_030984375.1"/>
</dbReference>
<evidence type="ECO:0008006" key="13">
    <source>
        <dbReference type="Google" id="ProtNLM"/>
    </source>
</evidence>
<dbReference type="GO" id="GO:0008375">
    <property type="term" value="F:acetylglucosaminyltransferase activity"/>
    <property type="evidence" value="ECO:0000318"/>
    <property type="project" value="GO_Central"/>
</dbReference>
<comment type="subcellular location">
    <subcellularLocation>
        <location evidence="1">Membrane</location>
        <topology evidence="1">Single-pass type II membrane protein</topology>
    </subcellularLocation>
</comment>
<dbReference type="RefSeq" id="XP_030840237.1">
    <property type="nucleotide sequence ID" value="XM_030984377.1"/>
</dbReference>
<evidence type="ECO:0000256" key="9">
    <source>
        <dbReference type="ARBA" id="ARBA00023180"/>
    </source>
</evidence>
<evidence type="ECO:0000256" key="6">
    <source>
        <dbReference type="ARBA" id="ARBA00022968"/>
    </source>
</evidence>
<dbReference type="PANTHER" id="PTHR19297">
    <property type="entry name" value="GLYCOSYLTRANSFERASE 14 FAMILY MEMBER"/>
    <property type="match status" value="1"/>
</dbReference>
<evidence type="ECO:0000256" key="4">
    <source>
        <dbReference type="ARBA" id="ARBA00022679"/>
    </source>
</evidence>
<dbReference type="EnsemblMetazoa" id="XM_030984376">
    <property type="protein sequence ID" value="XP_030840236"/>
    <property type="gene ID" value="LOC579029"/>
</dbReference>
<name>A0A7M7NR64_STRPU</name>
<proteinExistence type="inferred from homology"/>
<evidence type="ECO:0000313" key="11">
    <source>
        <dbReference type="EnsemblMetazoa" id="XP_030840236"/>
    </source>
</evidence>
<evidence type="ECO:0000256" key="10">
    <source>
        <dbReference type="ARBA" id="ARBA00038150"/>
    </source>
</evidence>
<reference evidence="11" key="2">
    <citation type="submission" date="2021-01" db="UniProtKB">
        <authorList>
            <consortium name="EnsemblMetazoa"/>
        </authorList>
    </citation>
    <scope>IDENTIFICATION</scope>
</reference>
<evidence type="ECO:0000313" key="12">
    <source>
        <dbReference type="Proteomes" id="UP000007110"/>
    </source>
</evidence>
<comment type="pathway">
    <text evidence="2">Protein modification; protein glycosylation.</text>
</comment>
<evidence type="ECO:0000256" key="2">
    <source>
        <dbReference type="ARBA" id="ARBA00004922"/>
    </source>
</evidence>
<dbReference type="InterPro" id="IPR003406">
    <property type="entry name" value="Glyco_trans_14"/>
</dbReference>
<dbReference type="Proteomes" id="UP000007110">
    <property type="component" value="Unassembled WGS sequence"/>
</dbReference>
<dbReference type="EnsemblMetazoa" id="XM_030984377">
    <property type="protein sequence ID" value="XP_030840237"/>
    <property type="gene ID" value="LOC579029"/>
</dbReference>
<keyword evidence="8" id="KW-0472">Membrane</keyword>
<keyword evidence="7" id="KW-1133">Transmembrane helix</keyword>
<keyword evidence="5" id="KW-0812">Transmembrane</keyword>
<sequence length="481" mass="55040">MANSSFHSKLVLLTIVFGVCQFLIFMSCDSRDDPRHLSKQNSAEKRALGLKLKATEKSRPIITSDARTKVNKSSSDVNVTAMLPKVRFDGTWNSSFVAPMYHRYYQANCASIFADSRQAIDEANRLMGKSKEPIAVPSDETVLGWTKDCEVFERERRYPNKPRSVEEEEYPIAFVIVTHKEVAQVERLLRAIYHPQNVYCIHPDVKSPPVFQEAIRGLASCFDNVFIVSKVEDVQYAGFTRLQADVNCMSDLLQHSVHWRYVINMCSQDFPLKTNLEMVRQLKAYKGKNDINGILPPSYIKGRTRTHFIAINGKMTGTRKHKTPPPNNLTIYFGNAYYAASRAFVDYVINNQVAVDLLHWSEDTFSPDEHYWVTLNRSPGVPGGYSNATWDSNVRFMKWGDVPKHPPCKGKYVRALCVFGVGYLNYLAKMTHLFANKFYYSYDPVTLQCLEELLDFRTAHPETISDFVSNFPVTDLLWQLN</sequence>
<comment type="similarity">
    <text evidence="10">Belongs to the glycosyltransferase 14 family.</text>
</comment>
<dbReference type="PANTHER" id="PTHR19297:SF181">
    <property type="entry name" value="PROTEIN XYLOSYLTRANSFERASE"/>
    <property type="match status" value="1"/>
</dbReference>
<dbReference type="InParanoid" id="A0A7M7NR64"/>
<reference evidence="12" key="1">
    <citation type="submission" date="2015-02" db="EMBL/GenBank/DDBJ databases">
        <title>Genome sequencing for Strongylocentrotus purpuratus.</title>
        <authorList>
            <person name="Murali S."/>
            <person name="Liu Y."/>
            <person name="Vee V."/>
            <person name="English A."/>
            <person name="Wang M."/>
            <person name="Skinner E."/>
            <person name="Han Y."/>
            <person name="Muzny D.M."/>
            <person name="Worley K.C."/>
            <person name="Gibbs R.A."/>
        </authorList>
    </citation>
    <scope>NUCLEOTIDE SEQUENCE</scope>
</reference>
<keyword evidence="6" id="KW-0735">Signal-anchor</keyword>
<protein>
    <recommendedName>
        <fullName evidence="13">Beta-1,3-galactosyl-O-glycosyl-glycoprotein beta-1,6-N-acetylglucosaminyltransferase</fullName>
    </recommendedName>
</protein>
<evidence type="ECO:0000256" key="8">
    <source>
        <dbReference type="ARBA" id="ARBA00023136"/>
    </source>
</evidence>
<dbReference type="Pfam" id="PF02485">
    <property type="entry name" value="Branch"/>
    <property type="match status" value="1"/>
</dbReference>
<evidence type="ECO:0000256" key="3">
    <source>
        <dbReference type="ARBA" id="ARBA00022676"/>
    </source>
</evidence>
<dbReference type="OMA" id="TICINIL"/>
<dbReference type="GO" id="GO:0016020">
    <property type="term" value="C:membrane"/>
    <property type="evidence" value="ECO:0007669"/>
    <property type="project" value="UniProtKB-SubCell"/>
</dbReference>
<dbReference type="RefSeq" id="XP_030840236.1">
    <property type="nucleotide sequence ID" value="XM_030984376.1"/>
</dbReference>
<evidence type="ECO:0000256" key="7">
    <source>
        <dbReference type="ARBA" id="ARBA00022989"/>
    </source>
</evidence>
<dbReference type="EnsemblMetazoa" id="XM_030984375">
    <property type="protein sequence ID" value="XP_030840235"/>
    <property type="gene ID" value="LOC579029"/>
</dbReference>
<keyword evidence="9" id="KW-0325">Glycoprotein</keyword>
<dbReference type="AlphaFoldDB" id="A0A7M7NR64"/>
<evidence type="ECO:0000256" key="5">
    <source>
        <dbReference type="ARBA" id="ARBA00022692"/>
    </source>
</evidence>
<accession>A0A7M7NR64</accession>
<keyword evidence="3" id="KW-0328">Glycosyltransferase</keyword>
<dbReference type="KEGG" id="spu:579029"/>
<organism evidence="11 12">
    <name type="scientific">Strongylocentrotus purpuratus</name>
    <name type="common">Purple sea urchin</name>
    <dbReference type="NCBI Taxonomy" id="7668"/>
    <lineage>
        <taxon>Eukaryota</taxon>
        <taxon>Metazoa</taxon>
        <taxon>Echinodermata</taxon>
        <taxon>Eleutherozoa</taxon>
        <taxon>Echinozoa</taxon>
        <taxon>Echinoidea</taxon>
        <taxon>Euechinoidea</taxon>
        <taxon>Echinacea</taxon>
        <taxon>Camarodonta</taxon>
        <taxon>Echinidea</taxon>
        <taxon>Strongylocentrotidae</taxon>
        <taxon>Strongylocentrotus</taxon>
    </lineage>
</organism>
<keyword evidence="4" id="KW-0808">Transferase</keyword>
<dbReference type="GeneID" id="579029"/>
<evidence type="ECO:0000256" key="1">
    <source>
        <dbReference type="ARBA" id="ARBA00004606"/>
    </source>
</evidence>